<feature type="compositionally biased region" description="Low complexity" evidence="1">
    <location>
        <begin position="87"/>
        <end position="96"/>
    </location>
</feature>
<accession>A0A4U0XID6</accession>
<feature type="domain" description="Spen paralogue and orthologue SPOC C-terminal" evidence="2">
    <location>
        <begin position="178"/>
        <end position="328"/>
    </location>
</feature>
<dbReference type="InterPro" id="IPR055499">
    <property type="entry name" value="DUF7071"/>
</dbReference>
<feature type="compositionally biased region" description="Polar residues" evidence="1">
    <location>
        <begin position="390"/>
        <end position="404"/>
    </location>
</feature>
<dbReference type="InterPro" id="IPR012921">
    <property type="entry name" value="SPOC_C"/>
</dbReference>
<name>A0A4U0XID6_9PEZI</name>
<sequence>EQQHEWKLMKEQEDRKTVMMPDEGPRYRSSHKGLEKIEDERMDDFGGNAQPVRERTSIAEDGVGSPTTGAMGAAASPVQGEFGALGGASARRASAAPGNDRRTSSQHQFDMNNIWQKTASAQSPTTATGPRPLQMLPRRRSSAMPVQEPAHTEGAKDDPDVDRLLADDDYTYEPQGYTEDETVVWRGRLMHTGEGEPLVNARFVAGRDMASTASWRDVLPSKLLVDGRLAVSKAEEYLCGLQWSQNSDVSVLTLTAVDDMEAFNRVFEYFSSRGRYAVINKDKPGMVKDFYIIPVEKGGQLPAHINKLEHNTLKPLAEERMLLATFVVARALGVPQIDSTAGGSPTQQQQQQQQQYHAGNLGTANGGQHQPQHLPQHLRAGIPGPAGSPLTASGPTFSPAQSTNAPPPASGYGMGIPPSPYEQQQQQQQQQQQTNYTPPAPPHLNNNPLIAQLLGPRQWDPTAQQVVAAQPEISEEQLRNLREILEEDVGARTDVEALARKLGV</sequence>
<dbReference type="GO" id="GO:0043565">
    <property type="term" value="F:sequence-specific DNA binding"/>
    <property type="evidence" value="ECO:0007669"/>
    <property type="project" value="TreeGrafter"/>
</dbReference>
<organism evidence="4 5">
    <name type="scientific">Friedmanniomyces simplex</name>
    <dbReference type="NCBI Taxonomy" id="329884"/>
    <lineage>
        <taxon>Eukaryota</taxon>
        <taxon>Fungi</taxon>
        <taxon>Dikarya</taxon>
        <taxon>Ascomycota</taxon>
        <taxon>Pezizomycotina</taxon>
        <taxon>Dothideomycetes</taxon>
        <taxon>Dothideomycetidae</taxon>
        <taxon>Mycosphaerellales</taxon>
        <taxon>Teratosphaeriaceae</taxon>
        <taxon>Friedmanniomyces</taxon>
    </lineage>
</organism>
<dbReference type="Pfam" id="PF07744">
    <property type="entry name" value="SPOC"/>
    <property type="match status" value="1"/>
</dbReference>
<dbReference type="OrthoDB" id="79252at2759"/>
<evidence type="ECO:0000313" key="5">
    <source>
        <dbReference type="Proteomes" id="UP000309340"/>
    </source>
</evidence>
<protein>
    <submittedName>
        <fullName evidence="4">Uncharacterized protein</fullName>
    </submittedName>
</protein>
<dbReference type="AlphaFoldDB" id="A0A4U0XID6"/>
<evidence type="ECO:0000313" key="4">
    <source>
        <dbReference type="EMBL" id="TKA76061.1"/>
    </source>
</evidence>
<reference evidence="4 5" key="1">
    <citation type="submission" date="2017-03" db="EMBL/GenBank/DDBJ databases">
        <title>Genomes of endolithic fungi from Antarctica.</title>
        <authorList>
            <person name="Coleine C."/>
            <person name="Masonjones S."/>
            <person name="Stajich J.E."/>
        </authorList>
    </citation>
    <scope>NUCLEOTIDE SEQUENCE [LARGE SCALE GENOMIC DNA]</scope>
    <source>
        <strain evidence="4 5">CCFEE 5184</strain>
    </source>
</reference>
<feature type="domain" description="DUF7071" evidence="3">
    <location>
        <begin position="446"/>
        <end position="502"/>
    </location>
</feature>
<dbReference type="PANTHER" id="PTHR14312:SF1">
    <property type="entry name" value="BASIC-LEUCINE ZIPPER TRANSCRIPTION FACTOR A"/>
    <property type="match status" value="1"/>
</dbReference>
<feature type="non-terminal residue" evidence="4">
    <location>
        <position position="1"/>
    </location>
</feature>
<dbReference type="GO" id="GO:0005634">
    <property type="term" value="C:nucleus"/>
    <property type="evidence" value="ECO:0007669"/>
    <property type="project" value="TreeGrafter"/>
</dbReference>
<feature type="compositionally biased region" description="Basic and acidic residues" evidence="1">
    <location>
        <begin position="1"/>
        <end position="17"/>
    </location>
</feature>
<dbReference type="PANTHER" id="PTHR14312">
    <property type="entry name" value="CREB/ATF BZIP TRANSCRIPTION FACTOR"/>
    <property type="match status" value="1"/>
</dbReference>
<comment type="caution">
    <text evidence="4">The sequence shown here is derived from an EMBL/GenBank/DDBJ whole genome shotgun (WGS) entry which is preliminary data.</text>
</comment>
<feature type="region of interest" description="Disordered" evidence="1">
    <location>
        <begin position="1"/>
        <end position="162"/>
    </location>
</feature>
<feature type="region of interest" description="Disordered" evidence="1">
    <location>
        <begin position="338"/>
        <end position="449"/>
    </location>
</feature>
<dbReference type="CDD" id="cd21538">
    <property type="entry name" value="SPOC_TFIIS"/>
    <property type="match status" value="1"/>
</dbReference>
<feature type="compositionally biased region" description="Basic and acidic residues" evidence="1">
    <location>
        <begin position="150"/>
        <end position="162"/>
    </location>
</feature>
<dbReference type="GO" id="GO:0010468">
    <property type="term" value="P:regulation of gene expression"/>
    <property type="evidence" value="ECO:0007669"/>
    <property type="project" value="TreeGrafter"/>
</dbReference>
<dbReference type="STRING" id="329884.A0A4U0XID6"/>
<dbReference type="Pfam" id="PF23257">
    <property type="entry name" value="DUF7071"/>
    <property type="match status" value="1"/>
</dbReference>
<keyword evidence="5" id="KW-1185">Reference proteome</keyword>
<evidence type="ECO:0000259" key="2">
    <source>
        <dbReference type="Pfam" id="PF07744"/>
    </source>
</evidence>
<dbReference type="EMBL" id="NAJQ01000174">
    <property type="protein sequence ID" value="TKA76061.1"/>
    <property type="molecule type" value="Genomic_DNA"/>
</dbReference>
<gene>
    <name evidence="4" type="ORF">B0A55_05696</name>
</gene>
<proteinExistence type="predicted"/>
<feature type="compositionally biased region" description="Low complexity" evidence="1">
    <location>
        <begin position="423"/>
        <end position="433"/>
    </location>
</feature>
<feature type="compositionally biased region" description="Polar residues" evidence="1">
    <location>
        <begin position="105"/>
        <end position="128"/>
    </location>
</feature>
<dbReference type="Proteomes" id="UP000309340">
    <property type="component" value="Unassembled WGS sequence"/>
</dbReference>
<evidence type="ECO:0000256" key="1">
    <source>
        <dbReference type="SAM" id="MobiDB-lite"/>
    </source>
</evidence>
<evidence type="ECO:0000259" key="3">
    <source>
        <dbReference type="Pfam" id="PF23257"/>
    </source>
</evidence>
<feature type="compositionally biased region" description="Low complexity" evidence="1">
    <location>
        <begin position="368"/>
        <end position="378"/>
    </location>
</feature>